<proteinExistence type="predicted"/>
<comment type="caution">
    <text evidence="2">The sequence shown here is derived from an EMBL/GenBank/DDBJ whole genome shotgun (WGS) entry which is preliminary data.</text>
</comment>
<dbReference type="EMBL" id="BSYO01000015">
    <property type="protein sequence ID" value="GMH15628.1"/>
    <property type="molecule type" value="Genomic_DNA"/>
</dbReference>
<dbReference type="AlphaFoldDB" id="A0AAD3XSI1"/>
<organism evidence="2 3">
    <name type="scientific">Nepenthes gracilis</name>
    <name type="common">Slender pitcher plant</name>
    <dbReference type="NCBI Taxonomy" id="150966"/>
    <lineage>
        <taxon>Eukaryota</taxon>
        <taxon>Viridiplantae</taxon>
        <taxon>Streptophyta</taxon>
        <taxon>Embryophyta</taxon>
        <taxon>Tracheophyta</taxon>
        <taxon>Spermatophyta</taxon>
        <taxon>Magnoliopsida</taxon>
        <taxon>eudicotyledons</taxon>
        <taxon>Gunneridae</taxon>
        <taxon>Pentapetalae</taxon>
        <taxon>Caryophyllales</taxon>
        <taxon>Nepenthaceae</taxon>
        <taxon>Nepenthes</taxon>
    </lineage>
</organism>
<reference evidence="2" key="1">
    <citation type="submission" date="2023-05" db="EMBL/GenBank/DDBJ databases">
        <title>Nepenthes gracilis genome sequencing.</title>
        <authorList>
            <person name="Fukushima K."/>
        </authorList>
    </citation>
    <scope>NUCLEOTIDE SEQUENCE</scope>
    <source>
        <strain evidence="2">SING2019-196</strain>
    </source>
</reference>
<sequence>MHNLSTASSKSEHHVNSSTALDRQYTSNRAEKTIQQAKFLSSKETHSQDPSIHSIRHHGPTAFRNQVVTTGVSSGAAKFAEPPPTYYLHPVSNDQLIQQIYIWAYATPNRSWRLHIMAYIPSHTIYQPAVGSLFKPASTQGGQELSAIATGLAATASVKFSLAFE</sequence>
<evidence type="ECO:0000313" key="2">
    <source>
        <dbReference type="EMBL" id="GMH15628.1"/>
    </source>
</evidence>
<feature type="region of interest" description="Disordered" evidence="1">
    <location>
        <begin position="1"/>
        <end position="58"/>
    </location>
</feature>
<evidence type="ECO:0000313" key="3">
    <source>
        <dbReference type="Proteomes" id="UP001279734"/>
    </source>
</evidence>
<dbReference type="Proteomes" id="UP001279734">
    <property type="component" value="Unassembled WGS sequence"/>
</dbReference>
<keyword evidence="3" id="KW-1185">Reference proteome</keyword>
<accession>A0AAD3XSI1</accession>
<gene>
    <name evidence="2" type="ORF">Nepgr_017469</name>
</gene>
<feature type="compositionally biased region" description="Polar residues" evidence="1">
    <location>
        <begin position="16"/>
        <end position="39"/>
    </location>
</feature>
<protein>
    <submittedName>
        <fullName evidence="2">Uncharacterized protein</fullName>
    </submittedName>
</protein>
<name>A0AAD3XSI1_NEPGR</name>
<evidence type="ECO:0000256" key="1">
    <source>
        <dbReference type="SAM" id="MobiDB-lite"/>
    </source>
</evidence>